<comment type="similarity">
    <text evidence="2">Belongs to the class-I pyridoxal-phosphate-dependent aminotransferase family.</text>
</comment>
<name>A0A1E3QQK6_9ASCO</name>
<dbReference type="GO" id="GO:0009074">
    <property type="term" value="P:aromatic amino acid family catabolic process"/>
    <property type="evidence" value="ECO:0007669"/>
    <property type="project" value="TreeGrafter"/>
</dbReference>
<dbReference type="GO" id="GO:0006571">
    <property type="term" value="P:tyrosine biosynthetic process"/>
    <property type="evidence" value="ECO:0007669"/>
    <property type="project" value="TreeGrafter"/>
</dbReference>
<dbReference type="STRING" id="984486.A0A1E3QQK6"/>
<organism evidence="7 8">
    <name type="scientific">Babjeviella inositovora NRRL Y-12698</name>
    <dbReference type="NCBI Taxonomy" id="984486"/>
    <lineage>
        <taxon>Eukaryota</taxon>
        <taxon>Fungi</taxon>
        <taxon>Dikarya</taxon>
        <taxon>Ascomycota</taxon>
        <taxon>Saccharomycotina</taxon>
        <taxon>Pichiomycetes</taxon>
        <taxon>Serinales incertae sedis</taxon>
        <taxon>Babjeviella</taxon>
    </lineage>
</organism>
<dbReference type="GeneID" id="30149640"/>
<protein>
    <recommendedName>
        <fullName evidence="6">Aminotransferase class I/classII large domain-containing protein</fullName>
    </recommendedName>
</protein>
<feature type="domain" description="Aminotransferase class I/classII large" evidence="6">
    <location>
        <begin position="134"/>
        <end position="492"/>
    </location>
</feature>
<keyword evidence="4" id="KW-0808">Transferase</keyword>
<accession>A0A1E3QQK6</accession>
<keyword evidence="5" id="KW-0663">Pyridoxal phosphate</keyword>
<evidence type="ECO:0000256" key="2">
    <source>
        <dbReference type="ARBA" id="ARBA00007441"/>
    </source>
</evidence>
<evidence type="ECO:0000256" key="5">
    <source>
        <dbReference type="ARBA" id="ARBA00022898"/>
    </source>
</evidence>
<dbReference type="RefSeq" id="XP_018985112.1">
    <property type="nucleotide sequence ID" value="XM_019131787.1"/>
</dbReference>
<dbReference type="EMBL" id="KV454431">
    <property type="protein sequence ID" value="ODQ79784.1"/>
    <property type="molecule type" value="Genomic_DNA"/>
</dbReference>
<dbReference type="InterPro" id="IPR004839">
    <property type="entry name" value="Aminotransferase_I/II_large"/>
</dbReference>
<dbReference type="Gene3D" id="3.40.640.10">
    <property type="entry name" value="Type I PLP-dependent aspartate aminotransferase-like (Major domain)"/>
    <property type="match status" value="1"/>
</dbReference>
<dbReference type="GO" id="GO:0047536">
    <property type="term" value="F:2-aminoadipate transaminase activity"/>
    <property type="evidence" value="ECO:0007669"/>
    <property type="project" value="TreeGrafter"/>
</dbReference>
<dbReference type="InterPro" id="IPR015421">
    <property type="entry name" value="PyrdxlP-dep_Trfase_major"/>
</dbReference>
<sequence length="504" mass="55639">MFAKAEETQSPKFALEHHISKRAGSRTLTHFSFNDAPEGLVRHPNPILLGPGCPHAGFFPIEFIDIHLVDEPFQGSYGTNYHSAAGGISPTTPGTANVATVPRTKRDDTDIAISDGLQYSAIEGMGPILRFSRDLITRCHKPAYDEWDVLMTNGASSGLAKAADLLLNPGDTILVEEFTFTPFLANIKETGGVPIPVKLTVKNKGEGIDIAYLADLLGNWTAYYPDHPKPKVLYTIPTGQNPLGITLSLETRKAIYTLAQQHDLTIIEDDPYGYISLPSYEKVLSNPEKLLEITIEEYLKTELAPSYLTLDTEGRVLRVETFSKLFGPGLRLGFIVAHKRFSKVMAEYSTITTRSPSGPSQFLVNSVAQKLGGVDGWLQWILKVRAAYAHRKKLFLDHLYSSPAFQKGYLTPIEPAAGMFISVILNIPETYSRADYPKLTTKLGYKSITNGVAIVLGKNMAFSLISDESTNFVRLTFASVQNDEELVEAVRRFTLSVEQFGDEL</sequence>
<dbReference type="Proteomes" id="UP000094336">
    <property type="component" value="Unassembled WGS sequence"/>
</dbReference>
<evidence type="ECO:0000256" key="3">
    <source>
        <dbReference type="ARBA" id="ARBA00022576"/>
    </source>
</evidence>
<dbReference type="SUPFAM" id="SSF53383">
    <property type="entry name" value="PLP-dependent transferases"/>
    <property type="match status" value="1"/>
</dbReference>
<dbReference type="GO" id="GO:0030170">
    <property type="term" value="F:pyridoxal phosphate binding"/>
    <property type="evidence" value="ECO:0007669"/>
    <property type="project" value="InterPro"/>
</dbReference>
<evidence type="ECO:0000259" key="6">
    <source>
        <dbReference type="Pfam" id="PF00155"/>
    </source>
</evidence>
<evidence type="ECO:0000313" key="8">
    <source>
        <dbReference type="Proteomes" id="UP000094336"/>
    </source>
</evidence>
<evidence type="ECO:0000256" key="4">
    <source>
        <dbReference type="ARBA" id="ARBA00022679"/>
    </source>
</evidence>
<evidence type="ECO:0000256" key="1">
    <source>
        <dbReference type="ARBA" id="ARBA00001933"/>
    </source>
</evidence>
<dbReference type="InterPro" id="IPR015424">
    <property type="entry name" value="PyrdxlP-dep_Trfase"/>
</dbReference>
<dbReference type="PANTHER" id="PTHR42790">
    <property type="entry name" value="AMINOTRANSFERASE"/>
    <property type="match status" value="1"/>
</dbReference>
<keyword evidence="8" id="KW-1185">Reference proteome</keyword>
<dbReference type="AlphaFoldDB" id="A0A1E3QQK6"/>
<dbReference type="CDD" id="cd00609">
    <property type="entry name" value="AAT_like"/>
    <property type="match status" value="1"/>
</dbReference>
<keyword evidence="3" id="KW-0032">Aminotransferase</keyword>
<proteinExistence type="inferred from homology"/>
<dbReference type="PANTHER" id="PTHR42790:SF2">
    <property type="entry name" value="AROMATIC AMINO ACID AMINOTRANSFERASE 2"/>
    <property type="match status" value="1"/>
</dbReference>
<reference evidence="8" key="1">
    <citation type="submission" date="2016-05" db="EMBL/GenBank/DDBJ databases">
        <title>Comparative genomics of biotechnologically important yeasts.</title>
        <authorList>
            <consortium name="DOE Joint Genome Institute"/>
            <person name="Riley R."/>
            <person name="Haridas S."/>
            <person name="Wolfe K.H."/>
            <person name="Lopes M.R."/>
            <person name="Hittinger C.T."/>
            <person name="Goker M."/>
            <person name="Salamov A."/>
            <person name="Wisecaver J."/>
            <person name="Long T.M."/>
            <person name="Aerts A.L."/>
            <person name="Barry K."/>
            <person name="Choi C."/>
            <person name="Clum A."/>
            <person name="Coughlan A.Y."/>
            <person name="Deshpande S."/>
            <person name="Douglass A.P."/>
            <person name="Hanson S.J."/>
            <person name="Klenk H.-P."/>
            <person name="Labutti K."/>
            <person name="Lapidus A."/>
            <person name="Lindquist E."/>
            <person name="Lipzen A."/>
            <person name="Meier-Kolthoff J.P."/>
            <person name="Ohm R.A."/>
            <person name="Otillar R.P."/>
            <person name="Pangilinan J."/>
            <person name="Peng Y."/>
            <person name="Rokas A."/>
            <person name="Rosa C.A."/>
            <person name="Scheuner C."/>
            <person name="Sibirny A.A."/>
            <person name="Slot J.C."/>
            <person name="Stielow J.B."/>
            <person name="Sun H."/>
            <person name="Kurtzman C.P."/>
            <person name="Blackwell M."/>
            <person name="Grigoriev I.V."/>
            <person name="Jeffries T.W."/>
        </authorList>
    </citation>
    <scope>NUCLEOTIDE SEQUENCE [LARGE SCALE GENOMIC DNA]</scope>
    <source>
        <strain evidence="8">NRRL Y-12698</strain>
    </source>
</reference>
<dbReference type="OrthoDB" id="691673at2759"/>
<dbReference type="Pfam" id="PF00155">
    <property type="entry name" value="Aminotran_1_2"/>
    <property type="match status" value="1"/>
</dbReference>
<evidence type="ECO:0000313" key="7">
    <source>
        <dbReference type="EMBL" id="ODQ79784.1"/>
    </source>
</evidence>
<comment type="cofactor">
    <cofactor evidence="1">
        <name>pyridoxal 5'-phosphate</name>
        <dbReference type="ChEBI" id="CHEBI:597326"/>
    </cofactor>
</comment>
<dbReference type="GO" id="GO:0008793">
    <property type="term" value="F:aromatic-amino-acid transaminase activity"/>
    <property type="evidence" value="ECO:0007669"/>
    <property type="project" value="TreeGrafter"/>
</dbReference>
<dbReference type="GO" id="GO:0019878">
    <property type="term" value="P:lysine biosynthetic process via aminoadipic acid"/>
    <property type="evidence" value="ECO:0007669"/>
    <property type="project" value="TreeGrafter"/>
</dbReference>
<dbReference type="InterPro" id="IPR050859">
    <property type="entry name" value="Class-I_PLP-dep_aminotransf"/>
</dbReference>
<gene>
    <name evidence="7" type="ORF">BABINDRAFT_36812</name>
</gene>